<reference evidence="2" key="1">
    <citation type="submission" date="2021-01" db="EMBL/GenBank/DDBJ databases">
        <authorList>
            <person name="Kaushik A."/>
        </authorList>
    </citation>
    <scope>NUCLEOTIDE SEQUENCE</scope>
    <source>
        <strain evidence="2">AG5</strain>
    </source>
</reference>
<protein>
    <submittedName>
        <fullName evidence="2">Uncharacterized protein</fullName>
    </submittedName>
</protein>
<dbReference type="AlphaFoldDB" id="A0A8H3I1P4"/>
<evidence type="ECO:0000313" key="2">
    <source>
        <dbReference type="EMBL" id="CAE7203749.1"/>
    </source>
</evidence>
<accession>A0A8H3I1P4</accession>
<gene>
    <name evidence="2" type="ORF">RDB_LOCUS141255</name>
</gene>
<feature type="region of interest" description="Disordered" evidence="1">
    <location>
        <begin position="1"/>
        <end position="32"/>
    </location>
</feature>
<sequence>MFTANTHVAQLLSRPHTPIARTTPPDPPPISENASVVVLTDAASNGQPLKPDSTAHETTGSQSQVQGQDVNYGMALDGVSLGVLMLGAAIAATPGLQTASAVYTTVASGADRLSRTAKRATHLSRSFRGVGCTDDTLSNGWVEVSSQDVE</sequence>
<name>A0A8H3I1P4_9AGAM</name>
<feature type="region of interest" description="Disordered" evidence="1">
    <location>
        <begin position="44"/>
        <end position="66"/>
    </location>
</feature>
<organism evidence="2 3">
    <name type="scientific">Rhizoctonia solani</name>
    <dbReference type="NCBI Taxonomy" id="456999"/>
    <lineage>
        <taxon>Eukaryota</taxon>
        <taxon>Fungi</taxon>
        <taxon>Dikarya</taxon>
        <taxon>Basidiomycota</taxon>
        <taxon>Agaricomycotina</taxon>
        <taxon>Agaricomycetes</taxon>
        <taxon>Cantharellales</taxon>
        <taxon>Ceratobasidiaceae</taxon>
        <taxon>Rhizoctonia</taxon>
    </lineage>
</organism>
<dbReference type="EMBL" id="CAJNJQ010003712">
    <property type="protein sequence ID" value="CAE7203749.1"/>
    <property type="molecule type" value="Genomic_DNA"/>
</dbReference>
<comment type="caution">
    <text evidence="2">The sequence shown here is derived from an EMBL/GenBank/DDBJ whole genome shotgun (WGS) entry which is preliminary data.</text>
</comment>
<feature type="compositionally biased region" description="Polar residues" evidence="1">
    <location>
        <begin position="56"/>
        <end position="66"/>
    </location>
</feature>
<proteinExistence type="predicted"/>
<dbReference type="Proteomes" id="UP000663827">
    <property type="component" value="Unassembled WGS sequence"/>
</dbReference>
<evidence type="ECO:0000313" key="3">
    <source>
        <dbReference type="Proteomes" id="UP000663827"/>
    </source>
</evidence>
<evidence type="ECO:0000256" key="1">
    <source>
        <dbReference type="SAM" id="MobiDB-lite"/>
    </source>
</evidence>